<dbReference type="EMBL" id="BKCJ011228675">
    <property type="protein sequence ID" value="GFD07000.1"/>
    <property type="molecule type" value="Genomic_DNA"/>
</dbReference>
<evidence type="ECO:0000256" key="1">
    <source>
        <dbReference type="SAM" id="SignalP"/>
    </source>
</evidence>
<gene>
    <name evidence="2" type="ORF">Tci_878969</name>
</gene>
<dbReference type="AlphaFoldDB" id="A0A699TAX6"/>
<feature type="chain" id="PRO_5025485975" evidence="1">
    <location>
        <begin position="18"/>
        <end position="169"/>
    </location>
</feature>
<reference evidence="2" key="1">
    <citation type="journal article" date="2019" name="Sci. Rep.">
        <title>Draft genome of Tanacetum cinerariifolium, the natural source of mosquito coil.</title>
        <authorList>
            <person name="Yamashiro T."/>
            <person name="Shiraishi A."/>
            <person name="Satake H."/>
            <person name="Nakayama K."/>
        </authorList>
    </citation>
    <scope>NUCLEOTIDE SEQUENCE</scope>
</reference>
<feature type="non-terminal residue" evidence="2">
    <location>
        <position position="1"/>
    </location>
</feature>
<protein>
    <submittedName>
        <fullName evidence="2">Uncharacterized protein</fullName>
    </submittedName>
</protein>
<comment type="caution">
    <text evidence="2">The sequence shown here is derived from an EMBL/GenBank/DDBJ whole genome shotgun (WGS) entry which is preliminary data.</text>
</comment>
<keyword evidence="1" id="KW-0732">Signal</keyword>
<feature type="signal peptide" evidence="1">
    <location>
        <begin position="1"/>
        <end position="17"/>
    </location>
</feature>
<sequence>ERFLLCISSMRLRLLAAGELARVGAGRKVGFIAKAAEKGDFRSRVVDGVQVDVQIDGLARNAGARGFLGRQLVFFALDTQRGQRLAFEADRVRILHVFLPIVAGGFDRAIDLHQHGIAVAAVAGGRAVGHGVELRPGGRAQQYQQAYQQGKTGFQHKAEMKDERALYAD</sequence>
<evidence type="ECO:0000313" key="2">
    <source>
        <dbReference type="EMBL" id="GFD07000.1"/>
    </source>
</evidence>
<organism evidence="2">
    <name type="scientific">Tanacetum cinerariifolium</name>
    <name type="common">Dalmatian daisy</name>
    <name type="synonym">Chrysanthemum cinerariifolium</name>
    <dbReference type="NCBI Taxonomy" id="118510"/>
    <lineage>
        <taxon>Eukaryota</taxon>
        <taxon>Viridiplantae</taxon>
        <taxon>Streptophyta</taxon>
        <taxon>Embryophyta</taxon>
        <taxon>Tracheophyta</taxon>
        <taxon>Spermatophyta</taxon>
        <taxon>Magnoliopsida</taxon>
        <taxon>eudicotyledons</taxon>
        <taxon>Gunneridae</taxon>
        <taxon>Pentapetalae</taxon>
        <taxon>asterids</taxon>
        <taxon>campanulids</taxon>
        <taxon>Asterales</taxon>
        <taxon>Asteraceae</taxon>
        <taxon>Asteroideae</taxon>
        <taxon>Anthemideae</taxon>
        <taxon>Anthemidinae</taxon>
        <taxon>Tanacetum</taxon>
    </lineage>
</organism>
<name>A0A699TAX6_TANCI</name>
<accession>A0A699TAX6</accession>
<proteinExistence type="predicted"/>